<reference evidence="3 4" key="1">
    <citation type="submission" date="2023-05" db="EMBL/GenBank/DDBJ databases">
        <title>Sequencing and Assembly of Streptomyces sp. NP73.</title>
        <authorList>
            <person name="Konwar A.N."/>
            <person name="Saikia K."/>
            <person name="Thakur D."/>
        </authorList>
    </citation>
    <scope>NUCLEOTIDE SEQUENCE [LARGE SCALE GENOMIC DNA]</scope>
    <source>
        <strain evidence="3 4">NP73</strain>
    </source>
</reference>
<name>A0ABT7GPC5_9ACTN</name>
<dbReference type="Gene3D" id="1.10.10.10">
    <property type="entry name" value="Winged helix-like DNA-binding domain superfamily/Winged helix DNA-binding domain"/>
    <property type="match status" value="1"/>
</dbReference>
<accession>A0ABT7GPC5</accession>
<comment type="caution">
    <text evidence="3">The sequence shown here is derived from an EMBL/GenBank/DDBJ whole genome shotgun (WGS) entry which is preliminary data.</text>
</comment>
<protein>
    <submittedName>
        <fullName evidence="3">MarR family transcriptional regulator</fullName>
    </submittedName>
</protein>
<feature type="region of interest" description="Disordered" evidence="1">
    <location>
        <begin position="83"/>
        <end position="105"/>
    </location>
</feature>
<dbReference type="InterPro" id="IPR036390">
    <property type="entry name" value="WH_DNA-bd_sf"/>
</dbReference>
<gene>
    <name evidence="3" type="ORF">QEZ40_006091</name>
</gene>
<dbReference type="InterPro" id="IPR000835">
    <property type="entry name" value="HTH_MarR-typ"/>
</dbReference>
<keyword evidence="4" id="KW-1185">Reference proteome</keyword>
<dbReference type="PANTHER" id="PTHR39515">
    <property type="entry name" value="CONSERVED PROTEIN"/>
    <property type="match status" value="1"/>
</dbReference>
<evidence type="ECO:0000259" key="2">
    <source>
        <dbReference type="Pfam" id="PF12802"/>
    </source>
</evidence>
<evidence type="ECO:0000313" key="4">
    <source>
        <dbReference type="Proteomes" id="UP001223390"/>
    </source>
</evidence>
<evidence type="ECO:0000313" key="3">
    <source>
        <dbReference type="EMBL" id="MDK9495442.1"/>
    </source>
</evidence>
<dbReference type="SUPFAM" id="SSF46785">
    <property type="entry name" value="Winged helix' DNA-binding domain"/>
    <property type="match status" value="1"/>
</dbReference>
<feature type="domain" description="HTH marR-type" evidence="2">
    <location>
        <begin position="52"/>
        <end position="98"/>
    </location>
</feature>
<proteinExistence type="predicted"/>
<dbReference type="RefSeq" id="WP_125815234.1">
    <property type="nucleotide sequence ID" value="NZ_JASITI010000006.1"/>
</dbReference>
<dbReference type="Pfam" id="PF12802">
    <property type="entry name" value="MarR_2"/>
    <property type="match status" value="1"/>
</dbReference>
<organism evidence="3 4">
    <name type="scientific">Streptomyces katrae</name>
    <dbReference type="NCBI Taxonomy" id="68223"/>
    <lineage>
        <taxon>Bacteria</taxon>
        <taxon>Bacillati</taxon>
        <taxon>Actinomycetota</taxon>
        <taxon>Actinomycetes</taxon>
        <taxon>Kitasatosporales</taxon>
        <taxon>Streptomycetaceae</taxon>
        <taxon>Streptomyces</taxon>
    </lineage>
</organism>
<dbReference type="Proteomes" id="UP001223390">
    <property type="component" value="Unassembled WGS sequence"/>
</dbReference>
<dbReference type="InterPro" id="IPR036388">
    <property type="entry name" value="WH-like_DNA-bd_sf"/>
</dbReference>
<dbReference type="PANTHER" id="PTHR39515:SF2">
    <property type="entry name" value="HTH-TYPE TRANSCRIPTIONAL REGULATOR RV0880"/>
    <property type="match status" value="1"/>
</dbReference>
<evidence type="ECO:0000256" key="1">
    <source>
        <dbReference type="SAM" id="MobiDB-lite"/>
    </source>
</evidence>
<sequence>MLMYFGPVDGIELFLLGRALMKLGEEALPEPPGGSGQYAGGTRSVVIVAGDIAAHPDTTVGETAQRTGLPQSQVSGAVARLREAGSVETAPDPADRRRTLVRQSPTASARVAAVRAAGSSKVEEALARALGEAGAERLPEVTQALEVLARHLAVRGDGTTA</sequence>
<dbReference type="EMBL" id="JASITI010000006">
    <property type="protein sequence ID" value="MDK9495442.1"/>
    <property type="molecule type" value="Genomic_DNA"/>
</dbReference>
<dbReference type="InterPro" id="IPR052526">
    <property type="entry name" value="HTH-type_Bedaq_tolerance"/>
</dbReference>